<comment type="catalytic activity">
    <reaction evidence="14 15 17">
        <text>guanosine(37) in tRNA + S-adenosyl-L-methionine = N(1)-methylguanosine(37) in tRNA + S-adenosyl-L-homocysteine + H(+)</text>
        <dbReference type="Rhea" id="RHEA:36899"/>
        <dbReference type="Rhea" id="RHEA-COMP:10145"/>
        <dbReference type="Rhea" id="RHEA-COMP:10147"/>
        <dbReference type="ChEBI" id="CHEBI:15378"/>
        <dbReference type="ChEBI" id="CHEBI:57856"/>
        <dbReference type="ChEBI" id="CHEBI:59789"/>
        <dbReference type="ChEBI" id="CHEBI:73542"/>
        <dbReference type="ChEBI" id="CHEBI:74269"/>
        <dbReference type="EC" id="2.1.1.228"/>
    </reaction>
</comment>
<evidence type="ECO:0000256" key="4">
    <source>
        <dbReference type="ARBA" id="ARBA00011738"/>
    </source>
</evidence>
<dbReference type="PIRSF" id="PIRSF000386">
    <property type="entry name" value="tRNA_mtase"/>
    <property type="match status" value="1"/>
</dbReference>
<evidence type="ECO:0000256" key="10">
    <source>
        <dbReference type="ARBA" id="ARBA00022691"/>
    </source>
</evidence>
<keyword evidence="9 15" id="KW-0808">Transferase</keyword>
<dbReference type="GO" id="GO:0002939">
    <property type="term" value="P:tRNA N1-guanine methylation"/>
    <property type="evidence" value="ECO:0007669"/>
    <property type="project" value="TreeGrafter"/>
</dbReference>
<evidence type="ECO:0000256" key="7">
    <source>
        <dbReference type="ARBA" id="ARBA00022490"/>
    </source>
</evidence>
<feature type="binding site" evidence="15 16">
    <location>
        <begin position="132"/>
        <end position="137"/>
    </location>
    <ligand>
        <name>S-adenosyl-L-methionine</name>
        <dbReference type="ChEBI" id="CHEBI:59789"/>
    </ligand>
</feature>
<evidence type="ECO:0000256" key="5">
    <source>
        <dbReference type="ARBA" id="ARBA00012807"/>
    </source>
</evidence>
<evidence type="ECO:0000256" key="2">
    <source>
        <dbReference type="ARBA" id="ARBA00004496"/>
    </source>
</evidence>
<keyword evidence="7 15" id="KW-0963">Cytoplasm</keyword>
<evidence type="ECO:0000313" key="19">
    <source>
        <dbReference type="EMBL" id="MBC8333879.1"/>
    </source>
</evidence>
<dbReference type="EMBL" id="JACNJN010000029">
    <property type="protein sequence ID" value="MBC8333879.1"/>
    <property type="molecule type" value="Genomic_DNA"/>
</dbReference>
<gene>
    <name evidence="15 19" type="primary">trmD</name>
    <name evidence="19" type="ORF">H8E29_01315</name>
</gene>
<dbReference type="InterPro" id="IPR016009">
    <property type="entry name" value="tRNA_MeTrfase_TRMD/TRM10"/>
</dbReference>
<dbReference type="InterPro" id="IPR023148">
    <property type="entry name" value="tRNA_m1G_MeTrfase_C_sf"/>
</dbReference>
<evidence type="ECO:0000256" key="6">
    <source>
        <dbReference type="ARBA" id="ARBA00014679"/>
    </source>
</evidence>
<dbReference type="AlphaFoldDB" id="A0A8J6NHR2"/>
<dbReference type="Pfam" id="PF01746">
    <property type="entry name" value="tRNA_m1G_MT"/>
    <property type="match status" value="1"/>
</dbReference>
<dbReference type="GO" id="GO:0052906">
    <property type="term" value="F:tRNA (guanine(37)-N1)-methyltransferase activity"/>
    <property type="evidence" value="ECO:0007669"/>
    <property type="project" value="UniProtKB-UniRule"/>
</dbReference>
<dbReference type="InterPro" id="IPR029026">
    <property type="entry name" value="tRNA_m1G_MTases_N"/>
</dbReference>
<evidence type="ECO:0000259" key="18">
    <source>
        <dbReference type="Pfam" id="PF01746"/>
    </source>
</evidence>
<dbReference type="FunFam" id="1.10.1270.20:FF:000001">
    <property type="entry name" value="tRNA (guanine-N(1)-)-methyltransferase"/>
    <property type="match status" value="1"/>
</dbReference>
<dbReference type="PANTHER" id="PTHR46417:SF1">
    <property type="entry name" value="TRNA (GUANINE-N(1)-)-METHYLTRANSFERASE"/>
    <property type="match status" value="1"/>
</dbReference>
<evidence type="ECO:0000256" key="9">
    <source>
        <dbReference type="ARBA" id="ARBA00022679"/>
    </source>
</evidence>
<evidence type="ECO:0000256" key="1">
    <source>
        <dbReference type="ARBA" id="ARBA00002634"/>
    </source>
</evidence>
<feature type="binding site" evidence="15 16">
    <location>
        <position position="112"/>
    </location>
    <ligand>
        <name>S-adenosyl-L-methionine</name>
        <dbReference type="ChEBI" id="CHEBI:59789"/>
    </ligand>
</feature>
<dbReference type="NCBIfam" id="TIGR00088">
    <property type="entry name" value="trmD"/>
    <property type="match status" value="1"/>
</dbReference>
<dbReference type="Proteomes" id="UP000614469">
    <property type="component" value="Unassembled WGS sequence"/>
</dbReference>
<comment type="function">
    <text evidence="1 15 17">Specifically methylates guanosine-37 in various tRNAs.</text>
</comment>
<proteinExistence type="inferred from homology"/>
<evidence type="ECO:0000256" key="13">
    <source>
        <dbReference type="ARBA" id="ARBA00033392"/>
    </source>
</evidence>
<dbReference type="CDD" id="cd18080">
    <property type="entry name" value="TrmD-like"/>
    <property type="match status" value="1"/>
</dbReference>
<dbReference type="Gene3D" id="3.40.1280.10">
    <property type="match status" value="1"/>
</dbReference>
<comment type="similarity">
    <text evidence="3 15 17">Belongs to the RNA methyltransferase TrmD family.</text>
</comment>
<evidence type="ECO:0000256" key="12">
    <source>
        <dbReference type="ARBA" id="ARBA00029736"/>
    </source>
</evidence>
<comment type="subunit">
    <text evidence="4 15 17">Homodimer.</text>
</comment>
<dbReference type="Gene3D" id="1.10.1270.20">
    <property type="entry name" value="tRNA(m1g37)methyltransferase, domain 2"/>
    <property type="match status" value="1"/>
</dbReference>
<sequence>MQFDIFTLFPEVFPPYLNSSILKRAQQNGYLGVELHNIREWTRDKHHVTDDTPYGGGGGMIMKPEPVFEAVEDVLGTPPACPIVLLTPQGRLFTQDVAQELARNDRLALLCGRYEGLDERIRTHLVTDEISIGDYVLTGGELPALILIDALTRLIPGVLGDENGAANDSHASGLLEGPHYTRPPEFRGWEIPAVLRSGDHARVAQWRREQALLRTFKRRPEMLEKIELSDEDRAFLETLDYRL</sequence>
<dbReference type="NCBIfam" id="NF000648">
    <property type="entry name" value="PRK00026.1"/>
    <property type="match status" value="1"/>
</dbReference>
<comment type="subcellular location">
    <subcellularLocation>
        <location evidence="2 15 17">Cytoplasm</location>
    </subcellularLocation>
</comment>
<dbReference type="InterPro" id="IPR002649">
    <property type="entry name" value="tRNA_m1G_MeTrfase_TrmD"/>
</dbReference>
<dbReference type="GO" id="GO:0005829">
    <property type="term" value="C:cytosol"/>
    <property type="evidence" value="ECO:0007669"/>
    <property type="project" value="TreeGrafter"/>
</dbReference>
<dbReference type="SUPFAM" id="SSF75217">
    <property type="entry name" value="alpha/beta knot"/>
    <property type="match status" value="1"/>
</dbReference>
<evidence type="ECO:0000256" key="15">
    <source>
        <dbReference type="HAMAP-Rule" id="MF_00605"/>
    </source>
</evidence>
<evidence type="ECO:0000256" key="14">
    <source>
        <dbReference type="ARBA" id="ARBA00047783"/>
    </source>
</evidence>
<protein>
    <recommendedName>
        <fullName evidence="6 15">tRNA (guanine-N(1)-)-methyltransferase</fullName>
        <ecNumber evidence="5 15">2.1.1.228</ecNumber>
    </recommendedName>
    <alternativeName>
        <fullName evidence="12 15">M1G-methyltransferase</fullName>
    </alternativeName>
    <alternativeName>
        <fullName evidence="13 15">tRNA [GM37] methyltransferase</fullName>
    </alternativeName>
</protein>
<accession>A0A8J6NHR2</accession>
<evidence type="ECO:0000256" key="3">
    <source>
        <dbReference type="ARBA" id="ARBA00007630"/>
    </source>
</evidence>
<dbReference type="HAMAP" id="MF_00605">
    <property type="entry name" value="TrmD"/>
    <property type="match status" value="1"/>
</dbReference>
<evidence type="ECO:0000256" key="11">
    <source>
        <dbReference type="ARBA" id="ARBA00022694"/>
    </source>
</evidence>
<reference evidence="19 20" key="1">
    <citation type="submission" date="2020-08" db="EMBL/GenBank/DDBJ databases">
        <title>Bridging the membrane lipid divide: bacteria of the FCB group superphylum have the potential to synthesize archaeal ether lipids.</title>
        <authorList>
            <person name="Villanueva L."/>
            <person name="Von Meijenfeldt F.A.B."/>
            <person name="Westbye A.B."/>
            <person name="Yadav S."/>
            <person name="Hopmans E.C."/>
            <person name="Dutilh B.E."/>
            <person name="Sinninghe Damste J.S."/>
        </authorList>
    </citation>
    <scope>NUCLEOTIDE SEQUENCE [LARGE SCALE GENOMIC DNA]</scope>
    <source>
        <strain evidence="19">NIOZ-UU36</strain>
    </source>
</reference>
<comment type="caution">
    <text evidence="19">The sequence shown here is derived from an EMBL/GenBank/DDBJ whole genome shotgun (WGS) entry which is preliminary data.</text>
</comment>
<keyword evidence="10 15" id="KW-0949">S-adenosyl-L-methionine</keyword>
<dbReference type="FunFam" id="3.40.1280.10:FF:000001">
    <property type="entry name" value="tRNA (guanine-N(1)-)-methyltransferase"/>
    <property type="match status" value="1"/>
</dbReference>
<name>A0A8J6NHR2_9CHLR</name>
<dbReference type="InterPro" id="IPR029028">
    <property type="entry name" value="Alpha/beta_knot_MTases"/>
</dbReference>
<evidence type="ECO:0000256" key="16">
    <source>
        <dbReference type="PIRSR" id="PIRSR000386-1"/>
    </source>
</evidence>
<evidence type="ECO:0000256" key="17">
    <source>
        <dbReference type="RuleBase" id="RU003464"/>
    </source>
</evidence>
<evidence type="ECO:0000313" key="20">
    <source>
        <dbReference type="Proteomes" id="UP000614469"/>
    </source>
</evidence>
<dbReference type="EC" id="2.1.1.228" evidence="5 15"/>
<dbReference type="PANTHER" id="PTHR46417">
    <property type="entry name" value="TRNA (GUANINE-N(1)-)-METHYLTRANSFERASE"/>
    <property type="match status" value="1"/>
</dbReference>
<evidence type="ECO:0000256" key="8">
    <source>
        <dbReference type="ARBA" id="ARBA00022603"/>
    </source>
</evidence>
<keyword evidence="11 15" id="KW-0819">tRNA processing</keyword>
<organism evidence="19 20">
    <name type="scientific">Candidatus Desulfolinea nitratireducens</name>
    <dbReference type="NCBI Taxonomy" id="2841698"/>
    <lineage>
        <taxon>Bacteria</taxon>
        <taxon>Bacillati</taxon>
        <taxon>Chloroflexota</taxon>
        <taxon>Anaerolineae</taxon>
        <taxon>Anaerolineales</taxon>
        <taxon>Anaerolineales incertae sedis</taxon>
        <taxon>Candidatus Desulfolinea</taxon>
    </lineage>
</organism>
<feature type="domain" description="tRNA methyltransferase TRMD/TRM10-type" evidence="18">
    <location>
        <begin position="1"/>
        <end position="225"/>
    </location>
</feature>
<keyword evidence="8 15" id="KW-0489">Methyltransferase</keyword>